<feature type="domain" description="Phosphoribosyl-AMP cyclohydrolase" evidence="16">
    <location>
        <begin position="30"/>
        <end position="102"/>
    </location>
</feature>
<keyword evidence="9 15" id="KW-0028">Amino-acid biosynthesis</keyword>
<dbReference type="Pfam" id="PF01502">
    <property type="entry name" value="PRA-CH"/>
    <property type="match status" value="1"/>
</dbReference>
<dbReference type="SUPFAM" id="SSF101386">
    <property type="entry name" value="all-alpha NTP pyrophosphatases"/>
    <property type="match status" value="1"/>
</dbReference>
<dbReference type="RefSeq" id="WP_046222306.1">
    <property type="nucleotide sequence ID" value="NZ_JWYV01000024.1"/>
</dbReference>
<evidence type="ECO:0000256" key="12">
    <source>
        <dbReference type="ARBA" id="ARBA00022840"/>
    </source>
</evidence>
<dbReference type="InterPro" id="IPR038019">
    <property type="entry name" value="PRib_AMP_CycHydrolase_sf"/>
</dbReference>
<comment type="catalytic activity">
    <reaction evidence="2 15">
        <text>1-(5-phospho-beta-D-ribosyl)-ATP + H2O = 1-(5-phospho-beta-D-ribosyl)-5'-AMP + diphosphate + H(+)</text>
        <dbReference type="Rhea" id="RHEA:22828"/>
        <dbReference type="ChEBI" id="CHEBI:15377"/>
        <dbReference type="ChEBI" id="CHEBI:15378"/>
        <dbReference type="ChEBI" id="CHEBI:33019"/>
        <dbReference type="ChEBI" id="CHEBI:59457"/>
        <dbReference type="ChEBI" id="CHEBI:73183"/>
        <dbReference type="EC" id="3.6.1.31"/>
    </reaction>
</comment>
<evidence type="ECO:0000256" key="8">
    <source>
        <dbReference type="ARBA" id="ARBA00022490"/>
    </source>
</evidence>
<sequence>MSLSSEINWDKVDGLVPAVVQDSRSGQVLMLGYMNDEALSKTLDTRQVTFWSRSKQRLWTKGETSGNVLQLKQIQLDCDQDTLLVSAEPVGPTCHLGTTTCFDKGTTDSGDTATAPDLVFLHQLEQVLAARKGADPESSYTASLYARGTKRISQKVGEEGVEVALAATAGDKEEVISESADLMYHLIVLLQDQGLSLSDVIAKLQERHKG</sequence>
<dbReference type="Gene3D" id="3.10.20.810">
    <property type="entry name" value="Phosphoribosyl-AMP cyclohydrolase"/>
    <property type="match status" value="1"/>
</dbReference>
<comment type="subcellular location">
    <subcellularLocation>
        <location evidence="3 15">Cytoplasm</location>
    </subcellularLocation>
</comment>
<dbReference type="EMBL" id="JWYV01000024">
    <property type="protein sequence ID" value="KKC98164.1"/>
    <property type="molecule type" value="Genomic_DNA"/>
</dbReference>
<dbReference type="SUPFAM" id="SSF141734">
    <property type="entry name" value="HisI-like"/>
    <property type="match status" value="1"/>
</dbReference>
<keyword evidence="11 15" id="KW-0378">Hydrolase</keyword>
<evidence type="ECO:0000256" key="3">
    <source>
        <dbReference type="ARBA" id="ARBA00004496"/>
    </source>
</evidence>
<comment type="similarity">
    <text evidence="7 15">In the N-terminal section; belongs to the PRA-CH family.</text>
</comment>
<dbReference type="NCBIfam" id="NF002747">
    <property type="entry name" value="PRK02759.1"/>
    <property type="match status" value="1"/>
</dbReference>
<proteinExistence type="inferred from homology"/>
<dbReference type="AlphaFoldDB" id="A0A0F5V9I8"/>
<dbReference type="EC" id="3.5.4.19" evidence="15"/>
<gene>
    <name evidence="15" type="primary">hisI</name>
    <name evidence="15" type="synonym">hisIE</name>
    <name evidence="17" type="ORF">KY46_19710</name>
</gene>
<dbReference type="Gene3D" id="1.10.287.1080">
    <property type="entry name" value="MazG-like"/>
    <property type="match status" value="1"/>
</dbReference>
<dbReference type="PANTHER" id="PTHR42945">
    <property type="entry name" value="HISTIDINE BIOSYNTHESIS BIFUNCTIONAL PROTEIN"/>
    <property type="match status" value="1"/>
</dbReference>
<dbReference type="InterPro" id="IPR008179">
    <property type="entry name" value="HisE"/>
</dbReference>
<comment type="catalytic activity">
    <reaction evidence="1 15">
        <text>1-(5-phospho-beta-D-ribosyl)-5'-AMP + H2O = 1-(5-phospho-beta-D-ribosyl)-5-[(5-phospho-beta-D-ribosylamino)methylideneamino]imidazole-4-carboxamide</text>
        <dbReference type="Rhea" id="RHEA:20049"/>
        <dbReference type="ChEBI" id="CHEBI:15377"/>
        <dbReference type="ChEBI" id="CHEBI:58435"/>
        <dbReference type="ChEBI" id="CHEBI:59457"/>
        <dbReference type="EC" id="3.5.4.19"/>
    </reaction>
</comment>
<evidence type="ECO:0000256" key="2">
    <source>
        <dbReference type="ARBA" id="ARBA00001460"/>
    </source>
</evidence>
<dbReference type="CDD" id="cd11534">
    <property type="entry name" value="NTP-PPase_HisIE_like"/>
    <property type="match status" value="1"/>
</dbReference>
<evidence type="ECO:0000256" key="5">
    <source>
        <dbReference type="ARBA" id="ARBA00005204"/>
    </source>
</evidence>
<keyword evidence="12 15" id="KW-0067">ATP-binding</keyword>
<comment type="caution">
    <text evidence="17">The sequence shown here is derived from an EMBL/GenBank/DDBJ whole genome shotgun (WGS) entry which is preliminary data.</text>
</comment>
<dbReference type="InterPro" id="IPR023019">
    <property type="entry name" value="His_synth_HisIE"/>
</dbReference>
<dbReference type="GO" id="GO:0000105">
    <property type="term" value="P:L-histidine biosynthetic process"/>
    <property type="evidence" value="ECO:0007669"/>
    <property type="project" value="UniProtKB-UniRule"/>
</dbReference>
<dbReference type="NCBIfam" id="NF000768">
    <property type="entry name" value="PRK00051.1"/>
    <property type="match status" value="1"/>
</dbReference>
<comment type="similarity">
    <text evidence="6 15">In the C-terminal section; belongs to the PRA-PH family.</text>
</comment>
<dbReference type="GO" id="GO:0005524">
    <property type="term" value="F:ATP binding"/>
    <property type="evidence" value="ECO:0007669"/>
    <property type="project" value="UniProtKB-KW"/>
</dbReference>
<evidence type="ECO:0000256" key="13">
    <source>
        <dbReference type="ARBA" id="ARBA00023102"/>
    </source>
</evidence>
<dbReference type="GO" id="GO:0004636">
    <property type="term" value="F:phosphoribosyl-ATP diphosphatase activity"/>
    <property type="evidence" value="ECO:0007669"/>
    <property type="project" value="UniProtKB-UniRule"/>
</dbReference>
<dbReference type="OrthoDB" id="9795769at2"/>
<evidence type="ECO:0000259" key="16">
    <source>
        <dbReference type="Pfam" id="PF01502"/>
    </source>
</evidence>
<keyword evidence="13 15" id="KW-0368">Histidine biosynthesis</keyword>
<dbReference type="InterPro" id="IPR021130">
    <property type="entry name" value="PRib-ATP_PPHydrolase-like"/>
</dbReference>
<organism evidence="17 18">
    <name type="scientific">Photobacterium halotolerans</name>
    <dbReference type="NCBI Taxonomy" id="265726"/>
    <lineage>
        <taxon>Bacteria</taxon>
        <taxon>Pseudomonadati</taxon>
        <taxon>Pseudomonadota</taxon>
        <taxon>Gammaproteobacteria</taxon>
        <taxon>Vibrionales</taxon>
        <taxon>Vibrionaceae</taxon>
        <taxon>Photobacterium</taxon>
    </lineage>
</organism>
<comment type="pathway">
    <text evidence="4 15">Amino-acid biosynthesis; L-histidine biosynthesis; L-histidine from 5-phospho-alpha-D-ribose 1-diphosphate: step 3/9.</text>
</comment>
<evidence type="ECO:0000256" key="4">
    <source>
        <dbReference type="ARBA" id="ARBA00005169"/>
    </source>
</evidence>
<keyword evidence="8 15" id="KW-0963">Cytoplasm</keyword>
<dbReference type="FunFam" id="1.10.287.1080:FF:000002">
    <property type="entry name" value="Histidine biosynthesis bifunctional protein HisIE"/>
    <property type="match status" value="1"/>
</dbReference>
<dbReference type="UniPathway" id="UPA00031">
    <property type="reaction ID" value="UER00007"/>
</dbReference>
<comment type="pathway">
    <text evidence="5 15">Amino-acid biosynthesis; L-histidine biosynthesis; L-histidine from 5-phospho-alpha-D-ribose 1-diphosphate: step 2/9.</text>
</comment>
<dbReference type="NCBIfam" id="TIGR03188">
    <property type="entry name" value="histidine_hisI"/>
    <property type="match status" value="1"/>
</dbReference>
<dbReference type="STRING" id="265726.KY46_19710"/>
<dbReference type="GO" id="GO:0005737">
    <property type="term" value="C:cytoplasm"/>
    <property type="evidence" value="ECO:0007669"/>
    <property type="project" value="UniProtKB-SubCell"/>
</dbReference>
<reference evidence="17 18" key="1">
    <citation type="submission" date="2014-12" db="EMBL/GenBank/DDBJ databases">
        <title>Mercury Reductase activity and rhizosphere competence traits in the genome of root associated Photobacterium halotolerans MELD1.</title>
        <authorList>
            <person name="Mathew D.C."/>
            <person name="Huang C.-C."/>
        </authorList>
    </citation>
    <scope>NUCLEOTIDE SEQUENCE [LARGE SCALE GENOMIC DNA]</scope>
    <source>
        <strain evidence="17 18">MELD1</strain>
    </source>
</reference>
<dbReference type="InterPro" id="IPR002496">
    <property type="entry name" value="PRib_AMP_CycHydrolase_dom"/>
</dbReference>
<evidence type="ECO:0000256" key="7">
    <source>
        <dbReference type="ARBA" id="ARBA00008299"/>
    </source>
</evidence>
<evidence type="ECO:0000256" key="15">
    <source>
        <dbReference type="HAMAP-Rule" id="MF_01019"/>
    </source>
</evidence>
<dbReference type="PATRIC" id="fig|265726.11.peg.2742"/>
<evidence type="ECO:0000256" key="1">
    <source>
        <dbReference type="ARBA" id="ARBA00000024"/>
    </source>
</evidence>
<evidence type="ECO:0000256" key="11">
    <source>
        <dbReference type="ARBA" id="ARBA00022801"/>
    </source>
</evidence>
<keyword evidence="14 15" id="KW-0511">Multifunctional enzyme</keyword>
<accession>A0A0F5V9I8</accession>
<dbReference type="Pfam" id="PF01503">
    <property type="entry name" value="PRA-PH"/>
    <property type="match status" value="1"/>
</dbReference>
<feature type="region of interest" description="Phosphoribosyl-ATP pyrophosphohydrolase" evidence="15">
    <location>
        <begin position="121"/>
        <end position="210"/>
    </location>
</feature>
<keyword evidence="10 15" id="KW-0547">Nucleotide-binding</keyword>
<evidence type="ECO:0000256" key="14">
    <source>
        <dbReference type="ARBA" id="ARBA00023268"/>
    </source>
</evidence>
<keyword evidence="18" id="KW-1185">Reference proteome</keyword>
<dbReference type="Proteomes" id="UP000033633">
    <property type="component" value="Unassembled WGS sequence"/>
</dbReference>
<evidence type="ECO:0000313" key="18">
    <source>
        <dbReference type="Proteomes" id="UP000033633"/>
    </source>
</evidence>
<dbReference type="GO" id="GO:0004635">
    <property type="term" value="F:phosphoribosyl-AMP cyclohydrolase activity"/>
    <property type="evidence" value="ECO:0007669"/>
    <property type="project" value="UniProtKB-UniRule"/>
</dbReference>
<dbReference type="PANTHER" id="PTHR42945:SF9">
    <property type="entry name" value="HISTIDINE BIOSYNTHESIS BIFUNCTIONAL PROTEIN HISIE"/>
    <property type="match status" value="1"/>
</dbReference>
<protein>
    <recommendedName>
        <fullName evidence="15">Histidine biosynthesis bifunctional protein HisIE</fullName>
    </recommendedName>
    <domain>
        <recommendedName>
            <fullName evidence="15">Phosphoribosyl-AMP cyclohydrolase</fullName>
            <shortName evidence="15">PRA-CH</shortName>
            <ecNumber evidence="15">3.5.4.19</ecNumber>
        </recommendedName>
    </domain>
    <domain>
        <recommendedName>
            <fullName evidence="15">Phosphoribosyl-ATP pyrophosphatase</fullName>
            <shortName evidence="15">PRA-PH</shortName>
            <ecNumber evidence="15">3.6.1.31</ecNumber>
        </recommendedName>
    </domain>
</protein>
<feature type="region of interest" description="Phosphoribosyl-AMP cyclohydrolase" evidence="15">
    <location>
        <begin position="1"/>
        <end position="120"/>
    </location>
</feature>
<dbReference type="HAMAP" id="MF_01020">
    <property type="entry name" value="HisE"/>
    <property type="match status" value="1"/>
</dbReference>
<evidence type="ECO:0000256" key="9">
    <source>
        <dbReference type="ARBA" id="ARBA00022605"/>
    </source>
</evidence>
<evidence type="ECO:0000256" key="10">
    <source>
        <dbReference type="ARBA" id="ARBA00022741"/>
    </source>
</evidence>
<evidence type="ECO:0000313" key="17">
    <source>
        <dbReference type="EMBL" id="KKC98164.1"/>
    </source>
</evidence>
<name>A0A0F5V9I8_9GAMM</name>
<evidence type="ECO:0000256" key="6">
    <source>
        <dbReference type="ARBA" id="ARBA00007731"/>
    </source>
</evidence>
<dbReference type="FunFam" id="3.10.20.810:FF:000001">
    <property type="entry name" value="Histidine biosynthesis bifunctional protein HisIE"/>
    <property type="match status" value="1"/>
</dbReference>
<dbReference type="HAMAP" id="MF_01019">
    <property type="entry name" value="HisIE"/>
    <property type="match status" value="1"/>
</dbReference>
<dbReference type="EC" id="3.6.1.31" evidence="15"/>